<name>A0A139ITY1_9PEZI</name>
<organism evidence="3 4">
    <name type="scientific">Pseudocercospora musae</name>
    <dbReference type="NCBI Taxonomy" id="113226"/>
    <lineage>
        <taxon>Eukaryota</taxon>
        <taxon>Fungi</taxon>
        <taxon>Dikarya</taxon>
        <taxon>Ascomycota</taxon>
        <taxon>Pezizomycotina</taxon>
        <taxon>Dothideomycetes</taxon>
        <taxon>Dothideomycetidae</taxon>
        <taxon>Mycosphaerellales</taxon>
        <taxon>Mycosphaerellaceae</taxon>
        <taxon>Pseudocercospora</taxon>
    </lineage>
</organism>
<dbReference type="InterPro" id="IPR050187">
    <property type="entry name" value="Lipid_Phosphate_FormReg"/>
</dbReference>
<dbReference type="SUPFAM" id="SSF111331">
    <property type="entry name" value="NAD kinase/diacylglycerol kinase-like"/>
    <property type="match status" value="1"/>
</dbReference>
<reference evidence="3 4" key="1">
    <citation type="submission" date="2015-07" db="EMBL/GenBank/DDBJ databases">
        <title>Comparative genomics of the Sigatoka disease complex on banana suggests a link between parallel evolutionary changes in Pseudocercospora fijiensis and Pseudocercospora eumusae and increased virulence on the banana host.</title>
        <authorList>
            <person name="Chang T.-C."/>
            <person name="Salvucci A."/>
            <person name="Crous P.W."/>
            <person name="Stergiopoulos I."/>
        </authorList>
    </citation>
    <scope>NUCLEOTIDE SEQUENCE [LARGE SCALE GENOMIC DNA]</scope>
    <source>
        <strain evidence="3 4">CBS 116634</strain>
    </source>
</reference>
<accession>A0A139ITY1</accession>
<dbReference type="OrthoDB" id="3853857at2759"/>
<dbReference type="PANTHER" id="PTHR12358">
    <property type="entry name" value="SPHINGOSINE KINASE"/>
    <property type="match status" value="1"/>
</dbReference>
<sequence length="571" mass="63098">MGAAEPSASQTEGRWDGRPVTLYYKPGEGDEGGLGVAEGYRVYPETKWKHIPAKHIMACVPVPVQDMSAKDDYHFLFVEVIQHAEGDGNASPVVFKSAILTNPPQGLSIDYVAPRQGENCWEFRHDPAAVQPNFHVIVSTGSGTGLAAEVWKQLVQPTLEHIKVDESKHYALHYTDSESSVSHFTRDILLPRANLGICQSVLLMSGDGGLVDIVNSLLSGNRSQNYRKPNIAIVPLGTGNALAHSAGITKDDTFGVKTWLRGGLKGLPLFCARFSPGARLLIDEARQERPLHESDGGPVAHGAVVCSWGLHAGLVADSDTREFRKFGVDRFKMAAQEALFPSDGTLPHIYRGKVSILRAGQQHWQPIRQGEHAYVLVTLCSQLEKGFTISPDTKPLDGKLRLVHFGPTTGEQAMSIMSRAYHGGQHVEDENVGYEEIDALRIDFEEEDARWRRVCIDGKIIRVEKGGWIEVTSGQKGVIDLILLRDSLYHEDTATIQRHTSASYTYQTTNFKLSRVYSGLSIRTWLAESPTHCTQLAMDKPQPQSSGRQPRYDLSPTTSRFESRHGLQPYA</sequence>
<evidence type="ECO:0000313" key="3">
    <source>
        <dbReference type="EMBL" id="KXT18072.1"/>
    </source>
</evidence>
<evidence type="ECO:0000256" key="1">
    <source>
        <dbReference type="SAM" id="MobiDB-lite"/>
    </source>
</evidence>
<dbReference type="Proteomes" id="UP000073492">
    <property type="component" value="Unassembled WGS sequence"/>
</dbReference>
<dbReference type="PANTHER" id="PTHR12358:SF108">
    <property type="entry name" value="DAGKC DOMAIN-CONTAINING PROTEIN"/>
    <property type="match status" value="1"/>
</dbReference>
<evidence type="ECO:0000313" key="4">
    <source>
        <dbReference type="Proteomes" id="UP000073492"/>
    </source>
</evidence>
<dbReference type="GO" id="GO:0046512">
    <property type="term" value="P:sphingosine biosynthetic process"/>
    <property type="evidence" value="ECO:0007669"/>
    <property type="project" value="TreeGrafter"/>
</dbReference>
<feature type="domain" description="DAGKc" evidence="2">
    <location>
        <begin position="129"/>
        <end position="252"/>
    </location>
</feature>
<dbReference type="InterPro" id="IPR016064">
    <property type="entry name" value="NAD/diacylglycerol_kinase_sf"/>
</dbReference>
<evidence type="ECO:0000259" key="2">
    <source>
        <dbReference type="PROSITE" id="PS50146"/>
    </source>
</evidence>
<feature type="region of interest" description="Disordered" evidence="1">
    <location>
        <begin position="537"/>
        <end position="571"/>
    </location>
</feature>
<keyword evidence="4" id="KW-1185">Reference proteome</keyword>
<dbReference type="InterPro" id="IPR017438">
    <property type="entry name" value="ATP-NAD_kinase_N"/>
</dbReference>
<dbReference type="GO" id="GO:0005737">
    <property type="term" value="C:cytoplasm"/>
    <property type="evidence" value="ECO:0007669"/>
    <property type="project" value="TreeGrafter"/>
</dbReference>
<dbReference type="Pfam" id="PF00781">
    <property type="entry name" value="DAGK_cat"/>
    <property type="match status" value="1"/>
</dbReference>
<dbReference type="GO" id="GO:0016020">
    <property type="term" value="C:membrane"/>
    <property type="evidence" value="ECO:0007669"/>
    <property type="project" value="TreeGrafter"/>
</dbReference>
<dbReference type="AlphaFoldDB" id="A0A139ITY1"/>
<dbReference type="PROSITE" id="PS50146">
    <property type="entry name" value="DAGK"/>
    <property type="match status" value="1"/>
</dbReference>
<protein>
    <recommendedName>
        <fullName evidence="2">DAGKc domain-containing protein</fullName>
    </recommendedName>
</protein>
<proteinExistence type="predicted"/>
<dbReference type="GO" id="GO:0001727">
    <property type="term" value="F:lipid kinase activity"/>
    <property type="evidence" value="ECO:0007669"/>
    <property type="project" value="TreeGrafter"/>
</dbReference>
<dbReference type="STRING" id="113226.A0A139ITY1"/>
<comment type="caution">
    <text evidence="3">The sequence shown here is derived from an EMBL/GenBank/DDBJ whole genome shotgun (WGS) entry which is preliminary data.</text>
</comment>
<gene>
    <name evidence="3" type="ORF">AC579_4535</name>
</gene>
<dbReference type="Gene3D" id="3.40.50.10330">
    <property type="entry name" value="Probable inorganic polyphosphate/atp-NAD kinase, domain 1"/>
    <property type="match status" value="1"/>
</dbReference>
<dbReference type="InterPro" id="IPR001206">
    <property type="entry name" value="Diacylglycerol_kinase_cat_dom"/>
</dbReference>
<dbReference type="EMBL" id="LFZO01000011">
    <property type="protein sequence ID" value="KXT18072.1"/>
    <property type="molecule type" value="Genomic_DNA"/>
</dbReference>
<dbReference type="Gene3D" id="2.60.200.40">
    <property type="match status" value="1"/>
</dbReference>